<dbReference type="EMBL" id="BSTJ01000003">
    <property type="protein sequence ID" value="GLY75077.1"/>
    <property type="molecule type" value="Genomic_DNA"/>
</dbReference>
<evidence type="ECO:0000256" key="2">
    <source>
        <dbReference type="SAM" id="MobiDB-lite"/>
    </source>
</evidence>
<sequence length="162" mass="16778">MSAPTSERTDQKTSQQTTGAVSARKGGELVGEHGRTAIADTVVAKIAGMAASEVQGVYAMGAGMARAFGAVRERIPGVGRPNVAQGVAVEVGERQAAIDVDVIVEYGVSIPDLGDGIRRNVIEAVEKMCGLDVTEVNVNVGDIHLPGEESRESGEPAAPRVR</sequence>
<feature type="compositionally biased region" description="Polar residues" evidence="2">
    <location>
        <begin position="1"/>
        <end position="20"/>
    </location>
</feature>
<evidence type="ECO:0000313" key="4">
    <source>
        <dbReference type="Proteomes" id="UP001165135"/>
    </source>
</evidence>
<dbReference type="RefSeq" id="WP_285621561.1">
    <property type="nucleotide sequence ID" value="NZ_BSTJ01000003.1"/>
</dbReference>
<evidence type="ECO:0000313" key="3">
    <source>
        <dbReference type="EMBL" id="GLY75077.1"/>
    </source>
</evidence>
<dbReference type="PANTHER" id="PTHR34297">
    <property type="entry name" value="HYPOTHETICAL CYTOSOLIC PROTEIN-RELATED"/>
    <property type="match status" value="1"/>
</dbReference>
<dbReference type="PANTHER" id="PTHR34297:SF3">
    <property type="entry name" value="ALKALINE SHOCK PROTEIN 23"/>
    <property type="match status" value="1"/>
</dbReference>
<dbReference type="InterPro" id="IPR005531">
    <property type="entry name" value="Asp23"/>
</dbReference>
<evidence type="ECO:0000256" key="1">
    <source>
        <dbReference type="ARBA" id="ARBA00005721"/>
    </source>
</evidence>
<reference evidence="3" key="1">
    <citation type="submission" date="2023-03" db="EMBL/GenBank/DDBJ databases">
        <title>Actinoallomurus iriomotensis NBRC 103681.</title>
        <authorList>
            <person name="Ichikawa N."/>
            <person name="Sato H."/>
            <person name="Tonouchi N."/>
        </authorList>
    </citation>
    <scope>NUCLEOTIDE SEQUENCE</scope>
    <source>
        <strain evidence="3">NBRC 103681</strain>
    </source>
</reference>
<comment type="similarity">
    <text evidence="1">Belongs to the asp23 family.</text>
</comment>
<proteinExistence type="inferred from homology"/>
<feature type="region of interest" description="Disordered" evidence="2">
    <location>
        <begin position="1"/>
        <end position="27"/>
    </location>
</feature>
<accession>A0A9W6RJB2</accession>
<protein>
    <submittedName>
        <fullName evidence="3">Stress protein</fullName>
    </submittedName>
</protein>
<name>A0A9W6RJB2_9ACTN</name>
<dbReference type="Proteomes" id="UP001165135">
    <property type="component" value="Unassembled WGS sequence"/>
</dbReference>
<dbReference type="Pfam" id="PF03780">
    <property type="entry name" value="Asp23"/>
    <property type="match status" value="1"/>
</dbReference>
<dbReference type="AlphaFoldDB" id="A0A9W6RJB2"/>
<comment type="caution">
    <text evidence="3">The sequence shown here is derived from an EMBL/GenBank/DDBJ whole genome shotgun (WGS) entry which is preliminary data.</text>
</comment>
<organism evidence="3 4">
    <name type="scientific">Actinoallomurus iriomotensis</name>
    <dbReference type="NCBI Taxonomy" id="478107"/>
    <lineage>
        <taxon>Bacteria</taxon>
        <taxon>Bacillati</taxon>
        <taxon>Actinomycetota</taxon>
        <taxon>Actinomycetes</taxon>
        <taxon>Streptosporangiales</taxon>
        <taxon>Thermomonosporaceae</taxon>
        <taxon>Actinoallomurus</taxon>
    </lineage>
</organism>
<gene>
    <name evidence="3" type="ORF">Airi01_033440</name>
</gene>